<name>A0A0F9MAT1_9ZZZZ</name>
<protein>
    <submittedName>
        <fullName evidence="1">Uncharacterized protein</fullName>
    </submittedName>
</protein>
<gene>
    <name evidence="1" type="ORF">LCGC14_1113680</name>
</gene>
<organism evidence="1">
    <name type="scientific">marine sediment metagenome</name>
    <dbReference type="NCBI Taxonomy" id="412755"/>
    <lineage>
        <taxon>unclassified sequences</taxon>
        <taxon>metagenomes</taxon>
        <taxon>ecological metagenomes</taxon>
    </lineage>
</organism>
<accession>A0A0F9MAT1</accession>
<proteinExistence type="predicted"/>
<reference evidence="1" key="1">
    <citation type="journal article" date="2015" name="Nature">
        <title>Complex archaea that bridge the gap between prokaryotes and eukaryotes.</title>
        <authorList>
            <person name="Spang A."/>
            <person name="Saw J.H."/>
            <person name="Jorgensen S.L."/>
            <person name="Zaremba-Niedzwiedzka K."/>
            <person name="Martijn J."/>
            <person name="Lind A.E."/>
            <person name="van Eijk R."/>
            <person name="Schleper C."/>
            <person name="Guy L."/>
            <person name="Ettema T.J."/>
        </authorList>
    </citation>
    <scope>NUCLEOTIDE SEQUENCE</scope>
</reference>
<sequence length="93" mass="10312">MVEITRCNGCGNEFYTRDQSLTASCAAHPEGAPGGPWEYRETGDGKWVVFDSFPVSHERVPRSHDKITALSEASAKMVRDALNRVDRLKGDET</sequence>
<comment type="caution">
    <text evidence="1">The sequence shown here is derived from an EMBL/GenBank/DDBJ whole genome shotgun (WGS) entry which is preliminary data.</text>
</comment>
<dbReference type="AlphaFoldDB" id="A0A0F9MAT1"/>
<dbReference type="EMBL" id="LAZR01005102">
    <property type="protein sequence ID" value="KKN02839.1"/>
    <property type="molecule type" value="Genomic_DNA"/>
</dbReference>
<evidence type="ECO:0000313" key="1">
    <source>
        <dbReference type="EMBL" id="KKN02839.1"/>
    </source>
</evidence>